<feature type="domain" description="M23ase beta-sheet core" evidence="3">
    <location>
        <begin position="181"/>
        <end position="275"/>
    </location>
</feature>
<gene>
    <name evidence="4" type="ORF">A3C16_05805</name>
</gene>
<dbReference type="Pfam" id="PF01551">
    <property type="entry name" value="Peptidase_M23"/>
    <property type="match status" value="1"/>
</dbReference>
<evidence type="ECO:0000256" key="2">
    <source>
        <dbReference type="SAM" id="SignalP"/>
    </source>
</evidence>
<dbReference type="SUPFAM" id="SSF51261">
    <property type="entry name" value="Duplicated hybrid motif"/>
    <property type="match status" value="1"/>
</dbReference>
<proteinExistence type="predicted"/>
<evidence type="ECO:0000313" key="5">
    <source>
        <dbReference type="Proteomes" id="UP000177811"/>
    </source>
</evidence>
<feature type="region of interest" description="Disordered" evidence="1">
    <location>
        <begin position="289"/>
        <end position="314"/>
    </location>
</feature>
<dbReference type="CDD" id="cd12797">
    <property type="entry name" value="M23_peptidase"/>
    <property type="match status" value="1"/>
</dbReference>
<accession>A0A1G2KU44</accession>
<dbReference type="Gene3D" id="1.10.530.10">
    <property type="match status" value="1"/>
</dbReference>
<dbReference type="EMBL" id="MHQL01000023">
    <property type="protein sequence ID" value="OHA02957.1"/>
    <property type="molecule type" value="Genomic_DNA"/>
</dbReference>
<protein>
    <recommendedName>
        <fullName evidence="3">M23ase beta-sheet core domain-containing protein</fullName>
    </recommendedName>
</protein>
<feature type="signal peptide" evidence="2">
    <location>
        <begin position="1"/>
        <end position="23"/>
    </location>
</feature>
<dbReference type="InterPro" id="IPR016047">
    <property type="entry name" value="M23ase_b-sheet_dom"/>
</dbReference>
<dbReference type="InterPro" id="IPR050570">
    <property type="entry name" value="Cell_wall_metabolism_enzyme"/>
</dbReference>
<evidence type="ECO:0000259" key="3">
    <source>
        <dbReference type="Pfam" id="PF01551"/>
    </source>
</evidence>
<feature type="chain" id="PRO_5009583456" description="M23ase beta-sheet core domain-containing protein" evidence="2">
    <location>
        <begin position="24"/>
        <end position="695"/>
    </location>
</feature>
<dbReference type="InterPro" id="IPR011055">
    <property type="entry name" value="Dup_hybrid_motif"/>
</dbReference>
<sequence>MKALFAGIFAILALCTFVHGAHAVGIMAPPNASPGDMFMIAIGDDGTSTFESATFNGHALATTKVGGLLRVAFAGIDVAAASGTATIVVTRRWPLGDVTTEIATVEIIAKKFPEARVNRPMLSARDTERIGRDKEKIALAVLGASLAPLWVESFWYPVLRPRVSKGGEFGIRRKSRAGVGYHAGVDFGGDKGTRILAANTGTVILAEPLFLEGNCVVIDHGMGLLTFYMHLDSFAVTKGESVAKGQVLGVMGATGRVTGRHLHFSVTMNGARVDPLRVIGAFGIGPRGEVEDISPGDTETAERSSVPDAAPRDVRAWSEKAEDMLSREKVSLMYKTRVVLSKKKGKTVRHNVSNVEGKEVALATLTTSDTVRIVHLTAPISRPGTGGEYPITNVRPASCSARRIGGGGVNTNFEVICDGAKEIVLAALHPLVDERNRHAVLQAGRATYVPYSDEIAAPVVLMDGQSYVEGEIERAVVELQRDRVFSRAVPGKLVADIFSRDMVFRLGLIEHIDHEEFRRRGPEYTGNKALTLFGTNRERAYQYSTSSAGALCLMQIMPSTYIPVRNTYGEARMPAKPFDGSCGAHKDAIKMAYLVLDSKLTLMPDSYKKKFLAHPEAYGVFLAVAYNGGERRARDLYQQIGRERLFEIMENFFSQFDPREREFRVMREETWVYLKKYIEIAKHFSGGGVFTDERE</sequence>
<evidence type="ECO:0000256" key="1">
    <source>
        <dbReference type="SAM" id="MobiDB-lite"/>
    </source>
</evidence>
<dbReference type="AlphaFoldDB" id="A0A1G2KU44"/>
<comment type="caution">
    <text evidence="4">The sequence shown here is derived from an EMBL/GenBank/DDBJ whole genome shotgun (WGS) entry which is preliminary data.</text>
</comment>
<keyword evidence="2" id="KW-0732">Signal</keyword>
<organism evidence="4 5">
    <name type="scientific">Candidatus Sungbacteria bacterium RIFCSPHIGHO2_02_FULL_51_29</name>
    <dbReference type="NCBI Taxonomy" id="1802273"/>
    <lineage>
        <taxon>Bacteria</taxon>
        <taxon>Candidatus Sungiibacteriota</taxon>
    </lineage>
</organism>
<dbReference type="GO" id="GO:0004222">
    <property type="term" value="F:metalloendopeptidase activity"/>
    <property type="evidence" value="ECO:0007669"/>
    <property type="project" value="TreeGrafter"/>
</dbReference>
<dbReference type="Gene3D" id="2.70.70.10">
    <property type="entry name" value="Glucose Permease (Domain IIA)"/>
    <property type="match status" value="1"/>
</dbReference>
<evidence type="ECO:0000313" key="4">
    <source>
        <dbReference type="EMBL" id="OHA02957.1"/>
    </source>
</evidence>
<name>A0A1G2KU44_9BACT</name>
<dbReference type="PANTHER" id="PTHR21666">
    <property type="entry name" value="PEPTIDASE-RELATED"/>
    <property type="match status" value="1"/>
</dbReference>
<dbReference type="PANTHER" id="PTHR21666:SF270">
    <property type="entry name" value="MUREIN HYDROLASE ACTIVATOR ENVC"/>
    <property type="match status" value="1"/>
</dbReference>
<dbReference type="Proteomes" id="UP000177811">
    <property type="component" value="Unassembled WGS sequence"/>
</dbReference>
<reference evidence="4 5" key="1">
    <citation type="journal article" date="2016" name="Nat. Commun.">
        <title>Thousands of microbial genomes shed light on interconnected biogeochemical processes in an aquifer system.</title>
        <authorList>
            <person name="Anantharaman K."/>
            <person name="Brown C.T."/>
            <person name="Hug L.A."/>
            <person name="Sharon I."/>
            <person name="Castelle C.J."/>
            <person name="Probst A.J."/>
            <person name="Thomas B.C."/>
            <person name="Singh A."/>
            <person name="Wilkins M.J."/>
            <person name="Karaoz U."/>
            <person name="Brodie E.L."/>
            <person name="Williams K.H."/>
            <person name="Hubbard S.S."/>
            <person name="Banfield J.F."/>
        </authorList>
    </citation>
    <scope>NUCLEOTIDE SEQUENCE [LARGE SCALE GENOMIC DNA]</scope>
</reference>